<proteinExistence type="predicted"/>
<evidence type="ECO:0000313" key="1">
    <source>
        <dbReference type="EMBL" id="GAA2108329.1"/>
    </source>
</evidence>
<dbReference type="RefSeq" id="WP_344287216.1">
    <property type="nucleotide sequence ID" value="NZ_BAAAPF010000003.1"/>
</dbReference>
<evidence type="ECO:0000313" key="2">
    <source>
        <dbReference type="Proteomes" id="UP001500443"/>
    </source>
</evidence>
<protein>
    <submittedName>
        <fullName evidence="1">Uncharacterized protein</fullName>
    </submittedName>
</protein>
<sequence length="143" mass="15854">MTDFADEARSRAARLLRMANTDDPREREALVAYAASTPDPPLMDAAGLATRGCTQCRRTMWQQRDVWVCSGCGGVEDDIMRCPACQVPMAPPAEGWFGRWSCPSCPRVAVRGDSATQIEWREQDRLHAIDLLDAAIAKRRGES</sequence>
<accession>A0ABP5J0P6</accession>
<dbReference type="Proteomes" id="UP001500443">
    <property type="component" value="Unassembled WGS sequence"/>
</dbReference>
<reference evidence="2" key="1">
    <citation type="journal article" date="2019" name="Int. J. Syst. Evol. Microbiol.">
        <title>The Global Catalogue of Microorganisms (GCM) 10K type strain sequencing project: providing services to taxonomists for standard genome sequencing and annotation.</title>
        <authorList>
            <consortium name="The Broad Institute Genomics Platform"/>
            <consortium name="The Broad Institute Genome Sequencing Center for Infectious Disease"/>
            <person name="Wu L."/>
            <person name="Ma J."/>
        </authorList>
    </citation>
    <scope>NUCLEOTIDE SEQUENCE [LARGE SCALE GENOMIC DNA]</scope>
    <source>
        <strain evidence="2">JCM 15481</strain>
    </source>
</reference>
<organism evidence="1 2">
    <name type="scientific">Streptomyces synnematoformans</name>
    <dbReference type="NCBI Taxonomy" id="415721"/>
    <lineage>
        <taxon>Bacteria</taxon>
        <taxon>Bacillati</taxon>
        <taxon>Actinomycetota</taxon>
        <taxon>Actinomycetes</taxon>
        <taxon>Kitasatosporales</taxon>
        <taxon>Streptomycetaceae</taxon>
        <taxon>Streptomyces</taxon>
    </lineage>
</organism>
<gene>
    <name evidence="1" type="ORF">GCM10009802_04090</name>
</gene>
<keyword evidence="2" id="KW-1185">Reference proteome</keyword>
<name>A0ABP5J0P6_9ACTN</name>
<dbReference type="EMBL" id="BAAAPF010000003">
    <property type="protein sequence ID" value="GAA2108329.1"/>
    <property type="molecule type" value="Genomic_DNA"/>
</dbReference>
<comment type="caution">
    <text evidence="1">The sequence shown here is derived from an EMBL/GenBank/DDBJ whole genome shotgun (WGS) entry which is preliminary data.</text>
</comment>